<dbReference type="GO" id="GO:0071555">
    <property type="term" value="P:cell wall organization"/>
    <property type="evidence" value="ECO:0007669"/>
    <property type="project" value="InterPro"/>
</dbReference>
<evidence type="ECO:0000313" key="12">
    <source>
        <dbReference type="Proteomes" id="UP000220639"/>
    </source>
</evidence>
<evidence type="ECO:0000256" key="5">
    <source>
        <dbReference type="ARBA" id="ARBA00022764"/>
    </source>
</evidence>
<keyword evidence="7" id="KW-0393">Immunoglobulin domain</keyword>
<evidence type="ECO:0000256" key="7">
    <source>
        <dbReference type="ARBA" id="ARBA00023319"/>
    </source>
</evidence>
<dbReference type="PROSITE" id="PS00635">
    <property type="entry name" value="PILI_CHAPERONE"/>
    <property type="match status" value="1"/>
</dbReference>
<protein>
    <submittedName>
        <fullName evidence="11">Putative periplasmic pilus exported chaperone</fullName>
    </submittedName>
</protein>
<dbReference type="FunFam" id="2.60.40.10:FF:000458">
    <property type="entry name" value="Molecular chaperone FimC"/>
    <property type="match status" value="1"/>
</dbReference>
<evidence type="ECO:0000256" key="2">
    <source>
        <dbReference type="ARBA" id="ARBA00007399"/>
    </source>
</evidence>
<dbReference type="Proteomes" id="UP000220639">
    <property type="component" value="Unassembled WGS sequence"/>
</dbReference>
<dbReference type="Pfam" id="PF02753">
    <property type="entry name" value="PapD_C"/>
    <property type="match status" value="1"/>
</dbReference>
<reference evidence="12" key="1">
    <citation type="submission" date="2017-08" db="EMBL/GenBank/DDBJ databases">
        <authorList>
            <person name="Brisse S."/>
        </authorList>
    </citation>
    <scope>NUCLEOTIDE SEQUENCE [LARGE SCALE GENOMIC DNA]</scope>
    <source>
        <strain evidence="12">06D021</strain>
    </source>
</reference>
<gene>
    <name evidence="11" type="primary">yfcS</name>
    <name evidence="11" type="ORF">KOSB73_260369</name>
</gene>
<dbReference type="Gene3D" id="2.60.40.10">
    <property type="entry name" value="Immunoglobulins"/>
    <property type="match status" value="2"/>
</dbReference>
<accession>A0A285B432</accession>
<dbReference type="InterPro" id="IPR016147">
    <property type="entry name" value="Pili_assmbl_chaperone_N"/>
</dbReference>
<comment type="subcellular location">
    <subcellularLocation>
        <location evidence="1 8">Periplasm</location>
    </subcellularLocation>
</comment>
<dbReference type="InterPro" id="IPR018046">
    <property type="entry name" value="Pili_assmbl_chaperone_CS"/>
</dbReference>
<dbReference type="InterPro" id="IPR016148">
    <property type="entry name" value="Pili_assmbl_chaperone_C"/>
</dbReference>
<sequence length="244" mass="26646">MKVNKTVMAILLGTLTSGLLNDAEAAIALDRTRAIFPGSEKSITLNITNDSTSMPYLAQGWIEDAQGNKISGPLVVVPPLQRLEAKSKSVMRINAMPDAAMLPQDKESLFYFNVREVPPKSERPNVMQLALHTKIKLFYRPKAILPEKYSRWDNQLVLQKVNGGYRVENPTPYYVTVIGITPAPNMAVAKGFQSVMVAPKSTAMVNSSHFTTPHVTTINDFGGKPTLPFSCNGNVCRAAAKPAS</sequence>
<dbReference type="EMBL" id="FZTC01000019">
    <property type="protein sequence ID" value="SNU35645.1"/>
    <property type="molecule type" value="Genomic_DNA"/>
</dbReference>
<dbReference type="RefSeq" id="WP_098140707.1">
    <property type="nucleotide sequence ID" value="NZ_CBCSJA010000001.1"/>
</dbReference>
<evidence type="ECO:0000313" key="11">
    <source>
        <dbReference type="EMBL" id="SNU35645.1"/>
    </source>
</evidence>
<evidence type="ECO:0000256" key="3">
    <source>
        <dbReference type="ARBA" id="ARBA00022558"/>
    </source>
</evidence>
<feature type="domain" description="Pili assembly chaperone C-terminal" evidence="10">
    <location>
        <begin position="167"/>
        <end position="224"/>
    </location>
</feature>
<dbReference type="InterPro" id="IPR036316">
    <property type="entry name" value="Pili_assmbl_chap_C_dom_sf"/>
</dbReference>
<evidence type="ECO:0000259" key="9">
    <source>
        <dbReference type="Pfam" id="PF00345"/>
    </source>
</evidence>
<keyword evidence="6 8" id="KW-0143">Chaperone</keyword>
<dbReference type="SUPFAM" id="SSF49584">
    <property type="entry name" value="Periplasmic chaperone C-domain"/>
    <property type="match status" value="1"/>
</dbReference>
<dbReference type="InterPro" id="IPR008962">
    <property type="entry name" value="PapD-like_sf"/>
</dbReference>
<dbReference type="InterPro" id="IPR013783">
    <property type="entry name" value="Ig-like_fold"/>
</dbReference>
<keyword evidence="4" id="KW-0732">Signal</keyword>
<evidence type="ECO:0000256" key="1">
    <source>
        <dbReference type="ARBA" id="ARBA00004418"/>
    </source>
</evidence>
<dbReference type="PANTHER" id="PTHR30251">
    <property type="entry name" value="PILUS ASSEMBLY CHAPERONE"/>
    <property type="match status" value="1"/>
</dbReference>
<evidence type="ECO:0000256" key="4">
    <source>
        <dbReference type="ARBA" id="ARBA00022729"/>
    </source>
</evidence>
<dbReference type="SUPFAM" id="SSF49354">
    <property type="entry name" value="PapD-like"/>
    <property type="match status" value="1"/>
</dbReference>
<evidence type="ECO:0000259" key="10">
    <source>
        <dbReference type="Pfam" id="PF02753"/>
    </source>
</evidence>
<dbReference type="AlphaFoldDB" id="A0A285B432"/>
<organism evidence="11 12">
    <name type="scientific">Klebsiella grimontii</name>
    <dbReference type="NCBI Taxonomy" id="2058152"/>
    <lineage>
        <taxon>Bacteria</taxon>
        <taxon>Pseudomonadati</taxon>
        <taxon>Pseudomonadota</taxon>
        <taxon>Gammaproteobacteria</taxon>
        <taxon>Enterobacterales</taxon>
        <taxon>Enterobacteriaceae</taxon>
        <taxon>Klebsiella/Raoultella group</taxon>
        <taxon>Klebsiella</taxon>
    </lineage>
</organism>
<dbReference type="GO" id="GO:0030288">
    <property type="term" value="C:outer membrane-bounded periplasmic space"/>
    <property type="evidence" value="ECO:0007669"/>
    <property type="project" value="InterPro"/>
</dbReference>
<comment type="similarity">
    <text evidence="2 8">Belongs to the periplasmic pilus chaperone family.</text>
</comment>
<keyword evidence="3" id="KW-1029">Fimbrium biogenesis</keyword>
<dbReference type="PANTHER" id="PTHR30251:SF5">
    <property type="entry name" value="FIMBRIAL CHAPARONE PROTEIN"/>
    <property type="match status" value="1"/>
</dbReference>
<proteinExistence type="inferred from homology"/>
<evidence type="ECO:0000256" key="6">
    <source>
        <dbReference type="ARBA" id="ARBA00023186"/>
    </source>
</evidence>
<dbReference type="InterPro" id="IPR050643">
    <property type="entry name" value="Periplasmic_pilus_chap"/>
</dbReference>
<dbReference type="InterPro" id="IPR001829">
    <property type="entry name" value="Pili_assmbl_chaperone_bac"/>
</dbReference>
<keyword evidence="5" id="KW-0574">Periplasm</keyword>
<dbReference type="PRINTS" id="PR00969">
    <property type="entry name" value="CHAPERONPILI"/>
</dbReference>
<name>A0A285B432_9ENTR</name>
<dbReference type="Pfam" id="PF00345">
    <property type="entry name" value="PapD_N"/>
    <property type="match status" value="1"/>
</dbReference>
<evidence type="ECO:0000256" key="8">
    <source>
        <dbReference type="RuleBase" id="RU003918"/>
    </source>
</evidence>
<feature type="domain" description="Pili assembly chaperone N-terminal" evidence="9">
    <location>
        <begin position="27"/>
        <end position="144"/>
    </location>
</feature>